<evidence type="ECO:0000256" key="9">
    <source>
        <dbReference type="SAM" id="SignalP"/>
    </source>
</evidence>
<dbReference type="Proteomes" id="UP000663920">
    <property type="component" value="Chromosome"/>
</dbReference>
<name>A0A975CNJ6_9FLAO</name>
<dbReference type="InterPro" id="IPR027268">
    <property type="entry name" value="Peptidase_M4/M1_CTD_sf"/>
</dbReference>
<feature type="chain" id="PRO_5037352878" evidence="9">
    <location>
        <begin position="22"/>
        <end position="814"/>
    </location>
</feature>
<evidence type="ECO:0000256" key="2">
    <source>
        <dbReference type="ARBA" id="ARBA00022670"/>
    </source>
</evidence>
<dbReference type="RefSeq" id="WP_208077366.1">
    <property type="nucleotide sequence ID" value="NZ_CP071869.1"/>
</dbReference>
<dbReference type="Gene3D" id="3.10.170.10">
    <property type="match status" value="1"/>
</dbReference>
<dbReference type="Pfam" id="PF07504">
    <property type="entry name" value="FTP"/>
    <property type="match status" value="1"/>
</dbReference>
<evidence type="ECO:0000256" key="6">
    <source>
        <dbReference type="ARBA" id="ARBA00022833"/>
    </source>
</evidence>
<feature type="domain" description="FTP" evidence="12">
    <location>
        <begin position="80"/>
        <end position="116"/>
    </location>
</feature>
<dbReference type="InterPro" id="IPR011096">
    <property type="entry name" value="FTP_domain"/>
</dbReference>
<dbReference type="KEGG" id="pcea:J3359_13460"/>
<dbReference type="PANTHER" id="PTHR33794:SF1">
    <property type="entry name" value="BACILLOLYSIN"/>
    <property type="match status" value="1"/>
</dbReference>
<comment type="similarity">
    <text evidence="1">Belongs to the peptidase M4 family.</text>
</comment>
<keyword evidence="2" id="KW-0645">Protease</keyword>
<dbReference type="GO" id="GO:0006508">
    <property type="term" value="P:proteolysis"/>
    <property type="evidence" value="ECO:0007669"/>
    <property type="project" value="UniProtKB-KW"/>
</dbReference>
<dbReference type="InterPro" id="IPR013856">
    <property type="entry name" value="Peptidase_M4_domain"/>
</dbReference>
<dbReference type="GO" id="GO:0046872">
    <property type="term" value="F:metal ion binding"/>
    <property type="evidence" value="ECO:0007669"/>
    <property type="project" value="UniProtKB-KW"/>
</dbReference>
<organism evidence="13 14">
    <name type="scientific">Polaribacter cellanae</name>
    <dbReference type="NCBI Taxonomy" id="2818493"/>
    <lineage>
        <taxon>Bacteria</taxon>
        <taxon>Pseudomonadati</taxon>
        <taxon>Bacteroidota</taxon>
        <taxon>Flavobacteriia</taxon>
        <taxon>Flavobacteriales</taxon>
        <taxon>Flavobacteriaceae</taxon>
    </lineage>
</organism>
<evidence type="ECO:0000259" key="11">
    <source>
        <dbReference type="Pfam" id="PF02868"/>
    </source>
</evidence>
<feature type="domain" description="Peptidase M4" evidence="10">
    <location>
        <begin position="229"/>
        <end position="385"/>
    </location>
</feature>
<feature type="signal peptide" evidence="9">
    <location>
        <begin position="1"/>
        <end position="21"/>
    </location>
</feature>
<dbReference type="AlphaFoldDB" id="A0A975CNJ6"/>
<dbReference type="InterPro" id="IPR001570">
    <property type="entry name" value="Peptidase_M4_C_domain"/>
</dbReference>
<feature type="active site" description="Proton donor" evidence="8">
    <location>
        <position position="470"/>
    </location>
</feature>
<keyword evidence="3" id="KW-0479">Metal-binding</keyword>
<evidence type="ECO:0000313" key="13">
    <source>
        <dbReference type="EMBL" id="QTE21815.1"/>
    </source>
</evidence>
<evidence type="ECO:0000256" key="7">
    <source>
        <dbReference type="ARBA" id="ARBA00023049"/>
    </source>
</evidence>
<feature type="active site" evidence="8">
    <location>
        <position position="379"/>
    </location>
</feature>
<keyword evidence="6" id="KW-0862">Zinc</keyword>
<dbReference type="PRINTS" id="PR00730">
    <property type="entry name" value="THERMOLYSIN"/>
</dbReference>
<evidence type="ECO:0000256" key="4">
    <source>
        <dbReference type="ARBA" id="ARBA00022729"/>
    </source>
</evidence>
<evidence type="ECO:0000256" key="5">
    <source>
        <dbReference type="ARBA" id="ARBA00022801"/>
    </source>
</evidence>
<keyword evidence="14" id="KW-1185">Reference proteome</keyword>
<dbReference type="NCBIfam" id="TIGR04183">
    <property type="entry name" value="Por_Secre_tail"/>
    <property type="match status" value="1"/>
</dbReference>
<dbReference type="Pfam" id="PF02868">
    <property type="entry name" value="Peptidase_M4_C"/>
    <property type="match status" value="1"/>
</dbReference>
<dbReference type="InterPro" id="IPR023612">
    <property type="entry name" value="Peptidase_M4"/>
</dbReference>
<dbReference type="GO" id="GO:0004222">
    <property type="term" value="F:metalloendopeptidase activity"/>
    <property type="evidence" value="ECO:0007669"/>
    <property type="project" value="InterPro"/>
</dbReference>
<dbReference type="Gene3D" id="1.10.390.10">
    <property type="entry name" value="Neutral Protease Domain 2"/>
    <property type="match status" value="1"/>
</dbReference>
<evidence type="ECO:0000259" key="10">
    <source>
        <dbReference type="Pfam" id="PF01447"/>
    </source>
</evidence>
<dbReference type="InterPro" id="IPR050728">
    <property type="entry name" value="Zinc_Metalloprotease_M4"/>
</dbReference>
<evidence type="ECO:0000256" key="8">
    <source>
        <dbReference type="PIRSR" id="PIRSR623612-1"/>
    </source>
</evidence>
<dbReference type="CDD" id="cd09597">
    <property type="entry name" value="M4_TLP"/>
    <property type="match status" value="1"/>
</dbReference>
<dbReference type="PANTHER" id="PTHR33794">
    <property type="entry name" value="BACILLOLYSIN"/>
    <property type="match status" value="1"/>
</dbReference>
<proteinExistence type="inferred from homology"/>
<evidence type="ECO:0000256" key="1">
    <source>
        <dbReference type="ARBA" id="ARBA00009388"/>
    </source>
</evidence>
<dbReference type="EMBL" id="CP071869">
    <property type="protein sequence ID" value="QTE21815.1"/>
    <property type="molecule type" value="Genomic_DNA"/>
</dbReference>
<gene>
    <name evidence="13" type="ORF">J3359_13460</name>
</gene>
<evidence type="ECO:0000259" key="12">
    <source>
        <dbReference type="Pfam" id="PF07504"/>
    </source>
</evidence>
<evidence type="ECO:0000313" key="14">
    <source>
        <dbReference type="Proteomes" id="UP000663920"/>
    </source>
</evidence>
<evidence type="ECO:0000256" key="3">
    <source>
        <dbReference type="ARBA" id="ARBA00022723"/>
    </source>
</evidence>
<dbReference type="SUPFAM" id="SSF55486">
    <property type="entry name" value="Metalloproteases ('zincins'), catalytic domain"/>
    <property type="match status" value="1"/>
</dbReference>
<dbReference type="Pfam" id="PF01447">
    <property type="entry name" value="Peptidase_M4"/>
    <property type="match status" value="1"/>
</dbReference>
<dbReference type="Gene3D" id="3.10.450.490">
    <property type="match status" value="1"/>
</dbReference>
<reference evidence="13 14" key="1">
    <citation type="submission" date="2021-03" db="EMBL/GenBank/DDBJ databases">
        <title>Complete genome of Polaribacter_sp.SM13.</title>
        <authorList>
            <person name="Jeong S.W."/>
            <person name="Bae J.W."/>
        </authorList>
    </citation>
    <scope>NUCLEOTIDE SEQUENCE [LARGE SCALE GENOMIC DNA]</scope>
    <source>
        <strain evidence="13 14">SM13</strain>
    </source>
</reference>
<sequence>MKTKHYILFGLIMLISSNLFSQVKQNEILSKDAKGIANFLKFKETKLESSDNAVKSFLKKQYNLNDNYEFKQKNNSLIIENGIKSQKLEQYYKGVKIAFSEIVVVSKNNNVKTINGKGLNIENINITPKLSESESLNHLLKKISAEKYAWEDNSYEELIKKETNDLLATNYPKGELVIIDKDLFDDIFEPILAYKFNVYATLPLSSSIYYVDASNGKLILENPLIKHVQGTAQTRYSGQRTIETQQNGSSYRLRDYSRGSGIETYNMNNGTNYNSATDFTDNDNNWTSSEYNNSNKDNAALDAHWGAEKTYDYFLEKHNRNSYDNNGSKIKSYVHTNLVGLGRPNNDNAFWDPTYKRMTYGDGQYLFDALTSIDVVAHEIGHAVCSSTADLYYGNESGAINEGLSDIWGAMVEYHADTTKQTYEIGEEIKLGGGSLRSMSNPNSRNQPDTYKGDYWYWYPSNPGYGEGVHTNSGVLNYWFYLLAEGGNGTNDIGNVFNVNGIGKEKASKIVYRAESIYFTSSTTYSQARQLTIQAAEDLYGENSIESASTCQSWYAVGVGDNSCNVDIELTGNSTICNTSNYTYTLNYTPPNSSTNWSVTSGIQIINSNNSSITINSINSSFNGMATITASISGTIIKKDIWIGKPKFTFEIEPVGINYIHVNMIGYNSSDITKQGITSTTWQKISGSGGCYSSFYGNNFFGSGNGNCNSWVAYAKITATNVCGTTTIYRHFTPPAPNPCNNITFNGQSIVIEDPCNNFNGIAGNSNSIKSILIYNLMGKQVSNNNDLSILSKGIYIIKVELTTGEILTKKIIK</sequence>
<keyword evidence="4 9" id="KW-0732">Signal</keyword>
<accession>A0A975CNJ6</accession>
<dbReference type="InterPro" id="IPR026444">
    <property type="entry name" value="Secre_tail"/>
</dbReference>
<feature type="domain" description="Peptidase M4 C-terminal" evidence="11">
    <location>
        <begin position="389"/>
        <end position="559"/>
    </location>
</feature>
<keyword evidence="5" id="KW-0378">Hydrolase</keyword>
<keyword evidence="7" id="KW-0482">Metalloprotease</keyword>
<protein>
    <submittedName>
        <fullName evidence="13">M4 family metallopeptidase</fullName>
    </submittedName>
</protein>